<name>A0A2V3U2V4_9HYPH</name>
<feature type="transmembrane region" description="Helical" evidence="8">
    <location>
        <begin position="215"/>
        <end position="241"/>
    </location>
</feature>
<dbReference type="RefSeq" id="WP_245449999.1">
    <property type="nucleotide sequence ID" value="NZ_CAKNFM010000006.1"/>
</dbReference>
<feature type="transmembrane region" description="Helical" evidence="8">
    <location>
        <begin position="117"/>
        <end position="141"/>
    </location>
</feature>
<dbReference type="SUPFAM" id="SSF161098">
    <property type="entry name" value="MetI-like"/>
    <property type="match status" value="1"/>
</dbReference>
<dbReference type="EMBL" id="QJJK01000008">
    <property type="protein sequence ID" value="PXW56621.1"/>
    <property type="molecule type" value="Genomic_DNA"/>
</dbReference>
<keyword evidence="10" id="KW-1185">Reference proteome</keyword>
<evidence type="ECO:0000256" key="5">
    <source>
        <dbReference type="ARBA" id="ARBA00022692"/>
    </source>
</evidence>
<keyword evidence="7 8" id="KW-0472">Membrane</keyword>
<dbReference type="Proteomes" id="UP000248021">
    <property type="component" value="Unassembled WGS sequence"/>
</dbReference>
<protein>
    <submittedName>
        <fullName evidence="9">Putative spermidine/putrescine transport system permease protein</fullName>
    </submittedName>
</protein>
<evidence type="ECO:0000256" key="4">
    <source>
        <dbReference type="ARBA" id="ARBA00022475"/>
    </source>
</evidence>
<evidence type="ECO:0000313" key="9">
    <source>
        <dbReference type="EMBL" id="PXW56621.1"/>
    </source>
</evidence>
<sequence length="298" mass="31897">MSLSTNTGSVGTPLLPPKGVSARVLGGIAEDATLSAPGVFLIILAFILPIGQMLLLSIEGASGGLTTEHFTRFLGDSYYLGIVWRTLRLSLLITVIAAVIGFPLAYVMAHVGPRLRLWLIILVILPLMTSVVVRTFGWMVLLGRGGLIPFTLWKLGLVNRNFTLMQTESAIVIGMVQVLLPFMTLSVLGVVMKIDRRLEEAARTMGASFTATLRTVVLPLAMPGIVAGSLLVFTLSVSSFITPSLLGGVRLPVVAGSIYEAATKTLEWNFAAAQSVILLVGVFLVLLPYLKLTGRRHG</sequence>
<dbReference type="PANTHER" id="PTHR42929:SF5">
    <property type="entry name" value="ABC TRANSPORTER PERMEASE PROTEIN"/>
    <property type="match status" value="1"/>
</dbReference>
<evidence type="ECO:0000256" key="1">
    <source>
        <dbReference type="ARBA" id="ARBA00004651"/>
    </source>
</evidence>
<dbReference type="PANTHER" id="PTHR42929">
    <property type="entry name" value="INNER MEMBRANE ABC TRANSPORTER PERMEASE PROTEIN YDCU-RELATED-RELATED"/>
    <property type="match status" value="1"/>
</dbReference>
<dbReference type="InterPro" id="IPR000515">
    <property type="entry name" value="MetI-like"/>
</dbReference>
<keyword evidence="3 8" id="KW-0813">Transport</keyword>
<dbReference type="InterPro" id="IPR035906">
    <property type="entry name" value="MetI-like_sf"/>
</dbReference>
<dbReference type="GO" id="GO:0055085">
    <property type="term" value="P:transmembrane transport"/>
    <property type="evidence" value="ECO:0007669"/>
    <property type="project" value="InterPro"/>
</dbReference>
<evidence type="ECO:0000256" key="3">
    <source>
        <dbReference type="ARBA" id="ARBA00022448"/>
    </source>
</evidence>
<organism evidence="9 10">
    <name type="scientific">Chelatococcus asaccharovorans</name>
    <dbReference type="NCBI Taxonomy" id="28210"/>
    <lineage>
        <taxon>Bacteria</taxon>
        <taxon>Pseudomonadati</taxon>
        <taxon>Pseudomonadota</taxon>
        <taxon>Alphaproteobacteria</taxon>
        <taxon>Hyphomicrobiales</taxon>
        <taxon>Chelatococcaceae</taxon>
        <taxon>Chelatococcus</taxon>
    </lineage>
</organism>
<evidence type="ECO:0000256" key="7">
    <source>
        <dbReference type="ARBA" id="ARBA00023136"/>
    </source>
</evidence>
<evidence type="ECO:0000256" key="8">
    <source>
        <dbReference type="RuleBase" id="RU363032"/>
    </source>
</evidence>
<dbReference type="CDD" id="cd06261">
    <property type="entry name" value="TM_PBP2"/>
    <property type="match status" value="1"/>
</dbReference>
<comment type="subcellular location">
    <subcellularLocation>
        <location evidence="1 8">Cell membrane</location>
        <topology evidence="1 8">Multi-pass membrane protein</topology>
    </subcellularLocation>
</comment>
<dbReference type="AlphaFoldDB" id="A0A2V3U2V4"/>
<keyword evidence="5 8" id="KW-0812">Transmembrane</keyword>
<evidence type="ECO:0000256" key="6">
    <source>
        <dbReference type="ARBA" id="ARBA00022989"/>
    </source>
</evidence>
<proteinExistence type="inferred from homology"/>
<feature type="transmembrane region" description="Helical" evidence="8">
    <location>
        <begin position="38"/>
        <end position="58"/>
    </location>
</feature>
<feature type="transmembrane region" description="Helical" evidence="8">
    <location>
        <begin position="270"/>
        <end position="290"/>
    </location>
</feature>
<keyword evidence="4" id="KW-1003">Cell membrane</keyword>
<comment type="caution">
    <text evidence="9">The sequence shown here is derived from an EMBL/GenBank/DDBJ whole genome shotgun (WGS) entry which is preliminary data.</text>
</comment>
<dbReference type="Gene3D" id="1.10.3720.10">
    <property type="entry name" value="MetI-like"/>
    <property type="match status" value="1"/>
</dbReference>
<dbReference type="Pfam" id="PF00528">
    <property type="entry name" value="BPD_transp_1"/>
    <property type="match status" value="1"/>
</dbReference>
<dbReference type="GO" id="GO:0005886">
    <property type="term" value="C:plasma membrane"/>
    <property type="evidence" value="ECO:0007669"/>
    <property type="project" value="UniProtKB-SubCell"/>
</dbReference>
<feature type="transmembrane region" description="Helical" evidence="8">
    <location>
        <begin position="170"/>
        <end position="194"/>
    </location>
</feature>
<reference evidence="9 10" key="1">
    <citation type="submission" date="2018-05" db="EMBL/GenBank/DDBJ databases">
        <title>Genomic Encyclopedia of Type Strains, Phase IV (KMG-IV): sequencing the most valuable type-strain genomes for metagenomic binning, comparative biology and taxonomic classification.</title>
        <authorList>
            <person name="Goeker M."/>
        </authorList>
    </citation>
    <scope>NUCLEOTIDE SEQUENCE [LARGE SCALE GENOMIC DNA]</scope>
    <source>
        <strain evidence="9 10">DSM 6462</strain>
    </source>
</reference>
<evidence type="ECO:0000256" key="2">
    <source>
        <dbReference type="ARBA" id="ARBA00007069"/>
    </source>
</evidence>
<dbReference type="PROSITE" id="PS50928">
    <property type="entry name" value="ABC_TM1"/>
    <property type="match status" value="1"/>
</dbReference>
<keyword evidence="6 8" id="KW-1133">Transmembrane helix</keyword>
<comment type="similarity">
    <text evidence="2">Belongs to the binding-protein-dependent transport system permease family. CysTW subfamily.</text>
</comment>
<gene>
    <name evidence="9" type="ORF">C7450_108374</name>
</gene>
<feature type="transmembrane region" description="Helical" evidence="8">
    <location>
        <begin position="78"/>
        <end position="105"/>
    </location>
</feature>
<evidence type="ECO:0000313" key="10">
    <source>
        <dbReference type="Proteomes" id="UP000248021"/>
    </source>
</evidence>
<accession>A0A2V3U2V4</accession>